<comment type="pathway">
    <text evidence="8">Purine metabolism; IMP biosynthesis via de novo pathway; 5-amino-1-(5-phospho-D-ribosyl)imidazole from N(2)-formyl-N(1)-(5-phospho-D-ribosyl)glycinamide: step 1/2.</text>
</comment>
<dbReference type="CDD" id="cd01740">
    <property type="entry name" value="GATase1_FGAR_AT"/>
    <property type="match status" value="1"/>
</dbReference>
<evidence type="ECO:0000256" key="5">
    <source>
        <dbReference type="ARBA" id="ARBA00022801"/>
    </source>
</evidence>
<evidence type="ECO:0000256" key="7">
    <source>
        <dbReference type="ARBA" id="ARBA00022962"/>
    </source>
</evidence>
<dbReference type="Proteomes" id="UP000255335">
    <property type="component" value="Unassembled WGS sequence"/>
</dbReference>
<protein>
    <recommendedName>
        <fullName evidence="8">Phosphoribosylformylglycinamidine synthase subunit PurQ</fullName>
        <shortName evidence="8">FGAM synthase</shortName>
        <ecNumber evidence="8">6.3.5.3</ecNumber>
    </recommendedName>
    <alternativeName>
        <fullName evidence="8">Formylglycinamide ribonucleotide amidotransferase subunit I</fullName>
        <shortName evidence="8">FGAR amidotransferase I</shortName>
        <shortName evidence="8">FGAR-AT I</shortName>
    </alternativeName>
    <alternativeName>
        <fullName evidence="8">Glutaminase PurQ</fullName>
        <ecNumber evidence="8">3.5.1.2</ecNumber>
    </alternativeName>
    <alternativeName>
        <fullName evidence="8">Phosphoribosylformylglycinamidine synthase subunit I</fullName>
    </alternativeName>
</protein>
<dbReference type="GO" id="GO:0005737">
    <property type="term" value="C:cytoplasm"/>
    <property type="evidence" value="ECO:0007669"/>
    <property type="project" value="UniProtKB-SubCell"/>
</dbReference>
<keyword evidence="4 8" id="KW-0658">Purine biosynthesis</keyword>
<dbReference type="GO" id="GO:0006189">
    <property type="term" value="P:'de novo' IMP biosynthetic process"/>
    <property type="evidence" value="ECO:0007669"/>
    <property type="project" value="UniProtKB-UniRule"/>
</dbReference>
<accession>A0A377JNU9</accession>
<keyword evidence="7 8" id="KW-0315">Glutamine amidotransferase</keyword>
<evidence type="ECO:0000256" key="1">
    <source>
        <dbReference type="ARBA" id="ARBA00022490"/>
    </source>
</evidence>
<feature type="active site" evidence="8">
    <location>
        <position position="196"/>
    </location>
</feature>
<keyword evidence="2 8" id="KW-0436">Ligase</keyword>
<dbReference type="GO" id="GO:0004642">
    <property type="term" value="F:phosphoribosylformylglycinamidine synthase activity"/>
    <property type="evidence" value="ECO:0007669"/>
    <property type="project" value="UniProtKB-UniRule"/>
</dbReference>
<dbReference type="HAMAP" id="MF_00421">
    <property type="entry name" value="PurQ"/>
    <property type="match status" value="1"/>
</dbReference>
<dbReference type="InterPro" id="IPR029062">
    <property type="entry name" value="Class_I_gatase-like"/>
</dbReference>
<dbReference type="UniPathway" id="UPA00074">
    <property type="reaction ID" value="UER00128"/>
</dbReference>
<sequence>MKVAVVRFPGTNCEFDTQYAFEKLGAEVCILWHKQSEIPKDTQLVVVPGGFSYGDYLRCGAIAQFSPIMKAIKEYALQGGRVLGICNGFQILCEAGLLPGALKRNENLHFISKMQILRVVNKNNIFLRSYAKNQEIALPIAHADGNYFIDESDLEALKANEQILLEYVDNPNGSVGGIAGVCNEAKNVFGLMPHPERAIEMVLGGCDGVAMLDNLLQKS</sequence>
<reference evidence="9 10" key="1">
    <citation type="submission" date="2018-06" db="EMBL/GenBank/DDBJ databases">
        <authorList>
            <consortium name="Pathogen Informatics"/>
            <person name="Doyle S."/>
        </authorList>
    </citation>
    <scope>NUCLEOTIDE SEQUENCE [LARGE SCALE GENOMIC DNA]</scope>
    <source>
        <strain evidence="9 10">NCTC12221</strain>
    </source>
</reference>
<keyword evidence="1 8" id="KW-0963">Cytoplasm</keyword>
<dbReference type="PIRSF" id="PIRSF001586">
    <property type="entry name" value="FGAM_synth_I"/>
    <property type="match status" value="1"/>
</dbReference>
<feature type="active site" description="Nucleophile" evidence="8">
    <location>
        <position position="86"/>
    </location>
</feature>
<gene>
    <name evidence="8 9" type="primary">purQ</name>
    <name evidence="9" type="ORF">NCTC12221_00702</name>
</gene>
<dbReference type="SUPFAM" id="SSF52317">
    <property type="entry name" value="Class I glutamine amidotransferase-like"/>
    <property type="match status" value="1"/>
</dbReference>
<evidence type="ECO:0000313" key="10">
    <source>
        <dbReference type="Proteomes" id="UP000255335"/>
    </source>
</evidence>
<evidence type="ECO:0000256" key="6">
    <source>
        <dbReference type="ARBA" id="ARBA00022840"/>
    </source>
</evidence>
<dbReference type="PANTHER" id="PTHR47552">
    <property type="entry name" value="PHOSPHORIBOSYLFORMYLGLYCINAMIDINE SYNTHASE SUBUNIT PURQ"/>
    <property type="match status" value="1"/>
</dbReference>
<dbReference type="InterPro" id="IPR010075">
    <property type="entry name" value="PRibForGlyAmidine_synth_PurQ"/>
</dbReference>
<dbReference type="NCBIfam" id="NF002957">
    <property type="entry name" value="PRK03619.1"/>
    <property type="match status" value="1"/>
</dbReference>
<organism evidence="9 10">
    <name type="scientific">Helicobacter cinaedi</name>
    <dbReference type="NCBI Taxonomy" id="213"/>
    <lineage>
        <taxon>Bacteria</taxon>
        <taxon>Pseudomonadati</taxon>
        <taxon>Campylobacterota</taxon>
        <taxon>Epsilonproteobacteria</taxon>
        <taxon>Campylobacterales</taxon>
        <taxon>Helicobacteraceae</taxon>
        <taxon>Helicobacter</taxon>
    </lineage>
</organism>
<dbReference type="GO" id="GO:0004359">
    <property type="term" value="F:glutaminase activity"/>
    <property type="evidence" value="ECO:0007669"/>
    <property type="project" value="UniProtKB-EC"/>
</dbReference>
<dbReference type="SMART" id="SM01211">
    <property type="entry name" value="GATase_5"/>
    <property type="match status" value="1"/>
</dbReference>
<dbReference type="Pfam" id="PF13507">
    <property type="entry name" value="GATase_5"/>
    <property type="match status" value="1"/>
</dbReference>
<evidence type="ECO:0000313" key="9">
    <source>
        <dbReference type="EMBL" id="STP09263.1"/>
    </source>
</evidence>
<comment type="catalytic activity">
    <reaction evidence="8">
        <text>L-glutamine + H2O = L-glutamate + NH4(+)</text>
        <dbReference type="Rhea" id="RHEA:15889"/>
        <dbReference type="ChEBI" id="CHEBI:15377"/>
        <dbReference type="ChEBI" id="CHEBI:28938"/>
        <dbReference type="ChEBI" id="CHEBI:29985"/>
        <dbReference type="ChEBI" id="CHEBI:58359"/>
        <dbReference type="EC" id="3.5.1.2"/>
    </reaction>
</comment>
<proteinExistence type="inferred from homology"/>
<dbReference type="EMBL" id="UGHZ01000001">
    <property type="protein sequence ID" value="STP09263.1"/>
    <property type="molecule type" value="Genomic_DNA"/>
</dbReference>
<evidence type="ECO:0000256" key="8">
    <source>
        <dbReference type="HAMAP-Rule" id="MF_00421"/>
    </source>
</evidence>
<comment type="catalytic activity">
    <reaction evidence="8">
        <text>N(2)-formyl-N(1)-(5-phospho-beta-D-ribosyl)glycinamide + L-glutamine + ATP + H2O = 2-formamido-N(1)-(5-O-phospho-beta-D-ribosyl)acetamidine + L-glutamate + ADP + phosphate + H(+)</text>
        <dbReference type="Rhea" id="RHEA:17129"/>
        <dbReference type="ChEBI" id="CHEBI:15377"/>
        <dbReference type="ChEBI" id="CHEBI:15378"/>
        <dbReference type="ChEBI" id="CHEBI:29985"/>
        <dbReference type="ChEBI" id="CHEBI:30616"/>
        <dbReference type="ChEBI" id="CHEBI:43474"/>
        <dbReference type="ChEBI" id="CHEBI:58359"/>
        <dbReference type="ChEBI" id="CHEBI:147286"/>
        <dbReference type="ChEBI" id="CHEBI:147287"/>
        <dbReference type="ChEBI" id="CHEBI:456216"/>
        <dbReference type="EC" id="6.3.5.3"/>
    </reaction>
</comment>
<feature type="active site" evidence="8">
    <location>
        <position position="194"/>
    </location>
</feature>
<dbReference type="GO" id="GO:0005524">
    <property type="term" value="F:ATP binding"/>
    <property type="evidence" value="ECO:0007669"/>
    <property type="project" value="UniProtKB-KW"/>
</dbReference>
<dbReference type="PANTHER" id="PTHR47552:SF1">
    <property type="entry name" value="PHOSPHORIBOSYLFORMYLGLYCINAMIDINE SYNTHASE SUBUNIT PURQ"/>
    <property type="match status" value="1"/>
</dbReference>
<dbReference type="EC" id="6.3.5.3" evidence="8"/>
<keyword evidence="3 8" id="KW-0547">Nucleotide-binding</keyword>
<keyword evidence="6 8" id="KW-0067">ATP-binding</keyword>
<dbReference type="NCBIfam" id="TIGR01737">
    <property type="entry name" value="FGAM_synth_I"/>
    <property type="match status" value="1"/>
</dbReference>
<dbReference type="AlphaFoldDB" id="A0A377JNU9"/>
<dbReference type="RefSeq" id="WP_115025992.1">
    <property type="nucleotide sequence ID" value="NZ_UGHZ01000001.1"/>
</dbReference>
<dbReference type="EC" id="3.5.1.2" evidence="8"/>
<comment type="function">
    <text evidence="8">Part of the phosphoribosylformylglycinamidine synthase complex involved in the purines biosynthetic pathway. Catalyzes the ATP-dependent conversion of formylglycinamide ribonucleotide (FGAR) and glutamine to yield formylglycinamidine ribonucleotide (FGAM) and glutamate. The FGAM synthase complex is composed of three subunits. PurQ produces an ammonia molecule by converting glutamine to glutamate. PurL transfers the ammonia molecule to FGAR to form FGAM in an ATP-dependent manner. PurS interacts with PurQ and PurL and is thought to assist in the transfer of the ammonia molecule from PurQ to PurL.</text>
</comment>
<evidence type="ECO:0000256" key="3">
    <source>
        <dbReference type="ARBA" id="ARBA00022741"/>
    </source>
</evidence>
<dbReference type="PROSITE" id="PS51273">
    <property type="entry name" value="GATASE_TYPE_1"/>
    <property type="match status" value="1"/>
</dbReference>
<evidence type="ECO:0000256" key="4">
    <source>
        <dbReference type="ARBA" id="ARBA00022755"/>
    </source>
</evidence>
<keyword evidence="5 8" id="KW-0378">Hydrolase</keyword>
<comment type="subunit">
    <text evidence="8">Part of the FGAM synthase complex composed of 1 PurL, 1 PurQ and 2 PurS subunits.</text>
</comment>
<evidence type="ECO:0000256" key="2">
    <source>
        <dbReference type="ARBA" id="ARBA00022598"/>
    </source>
</evidence>
<comment type="subcellular location">
    <subcellularLocation>
        <location evidence="8">Cytoplasm</location>
    </subcellularLocation>
</comment>
<dbReference type="Gene3D" id="3.40.50.880">
    <property type="match status" value="1"/>
</dbReference>
<name>A0A377JNU9_9HELI</name>